<dbReference type="Proteomes" id="UP000006069">
    <property type="component" value="Unassembled WGS sequence"/>
</dbReference>
<accession>K0Z785</accession>
<dbReference type="GO" id="GO:0016811">
    <property type="term" value="F:hydrolase activity, acting on carbon-nitrogen (but not peptide) bonds, in linear amides"/>
    <property type="evidence" value="ECO:0007669"/>
    <property type="project" value="InterPro"/>
</dbReference>
<dbReference type="eggNOG" id="COG2421">
    <property type="taxonomic scope" value="Bacteria"/>
</dbReference>
<evidence type="ECO:0008006" key="3">
    <source>
        <dbReference type="Google" id="ProtNLM"/>
    </source>
</evidence>
<dbReference type="EMBL" id="ADMD01000009">
    <property type="protein sequence ID" value="EJZ83295.1"/>
    <property type="molecule type" value="Genomic_DNA"/>
</dbReference>
<dbReference type="HOGENOM" id="CLU_032013_1_0_11"/>
<dbReference type="AlphaFoldDB" id="K0Z785"/>
<sequence length="327" mass="35764">MLRHPKGRCVLQGARPIIDCARAKGEDMQVIEEQVYAFSKDNAPCATAQPGEMLKFVTKDCFSNRIPDEKTTMADLDYTYGFANPAAGPVYIEGAEPGDVLVVDIYEIEVADEGTVATDDHCGPLFEGTDYRTKKIKIKDGVADFNGVKILINPMIGVIGTAPAGEDVIDGFVGSHGGNMDNKLITKGTRLYLPVRVPGALLQMGDVHAAMGDGELCGTGIEIPAEITVKVQLVKNFELHWPVLETHDKWYVNANAPKYDEALMNGSKEMQRLLMNVTGWDPVETYMYMSIQSDVEISQGCEPCEVQLSLRIGTPKLPQFAPLVPRP</sequence>
<dbReference type="SUPFAM" id="SSF141130">
    <property type="entry name" value="Acetamidase/Formamidase-like"/>
    <property type="match status" value="1"/>
</dbReference>
<proteinExistence type="predicted"/>
<dbReference type="PANTHER" id="PTHR31891:SF1">
    <property type="entry name" value="FORMAMIDASE C869.04-RELATED"/>
    <property type="match status" value="1"/>
</dbReference>
<dbReference type="PANTHER" id="PTHR31891">
    <property type="entry name" value="FORMAMIDASE C869.04-RELATED"/>
    <property type="match status" value="1"/>
</dbReference>
<protein>
    <recommendedName>
        <fullName evidence="3">Acetamidase/formamidase</fullName>
    </recommendedName>
</protein>
<dbReference type="Gene3D" id="2.60.120.580">
    <property type="entry name" value="Acetamidase/Formamidase-like domains"/>
    <property type="match status" value="1"/>
</dbReference>
<dbReference type="PATRIC" id="fig|742818.3.peg.1917"/>
<reference evidence="1 2" key="1">
    <citation type="submission" date="2012-08" db="EMBL/GenBank/DDBJ databases">
        <title>The Genome Sequence of Slackia piriformis YIT 12062.</title>
        <authorList>
            <consortium name="The Broad Institute Genome Sequencing Platform"/>
            <person name="Earl A."/>
            <person name="Ward D."/>
            <person name="Feldgarden M."/>
            <person name="Gevers D."/>
            <person name="Morotomi M."/>
            <person name="Walker B."/>
            <person name="Young S.K."/>
            <person name="Zeng Q."/>
            <person name="Gargeya S."/>
            <person name="Fitzgerald M."/>
            <person name="Haas B."/>
            <person name="Abouelleil A."/>
            <person name="Alvarado L."/>
            <person name="Arachchi H.M."/>
            <person name="Berlin A.M."/>
            <person name="Chapman S.B."/>
            <person name="Goldberg J."/>
            <person name="Griggs A."/>
            <person name="Gujja S."/>
            <person name="Hansen M."/>
            <person name="Howarth C."/>
            <person name="Imamovic A."/>
            <person name="Larimer J."/>
            <person name="McCowen C."/>
            <person name="Montmayeur A."/>
            <person name="Murphy C."/>
            <person name="Neiman D."/>
            <person name="Pearson M."/>
            <person name="Priest M."/>
            <person name="Roberts A."/>
            <person name="Saif S."/>
            <person name="Shea T."/>
            <person name="Sisk P."/>
            <person name="Sykes S."/>
            <person name="Wortman J."/>
            <person name="Nusbaum C."/>
            <person name="Birren B."/>
        </authorList>
    </citation>
    <scope>NUCLEOTIDE SEQUENCE [LARGE SCALE GENOMIC DNA]</scope>
    <source>
        <strain evidence="1 2">YIT 12062</strain>
    </source>
</reference>
<organism evidence="1 2">
    <name type="scientific">Slackia piriformis YIT 12062</name>
    <dbReference type="NCBI Taxonomy" id="742818"/>
    <lineage>
        <taxon>Bacteria</taxon>
        <taxon>Bacillati</taxon>
        <taxon>Actinomycetota</taxon>
        <taxon>Coriobacteriia</taxon>
        <taxon>Eggerthellales</taxon>
        <taxon>Eggerthellaceae</taxon>
        <taxon>Slackia</taxon>
    </lineage>
</organism>
<dbReference type="Gene3D" id="2.40.10.120">
    <property type="match status" value="1"/>
</dbReference>
<evidence type="ECO:0000313" key="2">
    <source>
        <dbReference type="Proteomes" id="UP000006069"/>
    </source>
</evidence>
<dbReference type="Pfam" id="PF03069">
    <property type="entry name" value="FmdA_AmdA"/>
    <property type="match status" value="2"/>
</dbReference>
<name>K0Z785_9ACTN</name>
<keyword evidence="2" id="KW-1185">Reference proteome</keyword>
<evidence type="ECO:0000313" key="1">
    <source>
        <dbReference type="EMBL" id="EJZ83295.1"/>
    </source>
</evidence>
<dbReference type="InterPro" id="IPR004304">
    <property type="entry name" value="FmdA_AmdA"/>
</dbReference>
<dbReference type="Gene3D" id="3.10.28.20">
    <property type="entry name" value="Acetamidase/Formamidase-like domains"/>
    <property type="match status" value="1"/>
</dbReference>
<dbReference type="InParanoid" id="K0Z785"/>
<gene>
    <name evidence="1" type="ORF">HMPREF9451_01814</name>
</gene>
<comment type="caution">
    <text evidence="1">The sequence shown here is derived from an EMBL/GenBank/DDBJ whole genome shotgun (WGS) entry which is preliminary data.</text>
</comment>